<dbReference type="InterPro" id="IPR029058">
    <property type="entry name" value="AB_hydrolase_fold"/>
</dbReference>
<organism evidence="2">
    <name type="scientific">marine metagenome</name>
    <dbReference type="NCBI Taxonomy" id="408172"/>
    <lineage>
        <taxon>unclassified sequences</taxon>
        <taxon>metagenomes</taxon>
        <taxon>ecological metagenomes</taxon>
    </lineage>
</organism>
<dbReference type="EMBL" id="UINC01099711">
    <property type="protein sequence ID" value="SVC59194.1"/>
    <property type="molecule type" value="Genomic_DNA"/>
</dbReference>
<proteinExistence type="predicted"/>
<feature type="non-terminal residue" evidence="2">
    <location>
        <position position="197"/>
    </location>
</feature>
<dbReference type="SUPFAM" id="SSF53474">
    <property type="entry name" value="alpha/beta-Hydrolases"/>
    <property type="match status" value="1"/>
</dbReference>
<evidence type="ECO:0000313" key="2">
    <source>
        <dbReference type="EMBL" id="SVC59194.1"/>
    </source>
</evidence>
<reference evidence="2" key="1">
    <citation type="submission" date="2018-05" db="EMBL/GenBank/DDBJ databases">
        <authorList>
            <person name="Lanie J.A."/>
            <person name="Ng W.-L."/>
            <person name="Kazmierczak K.M."/>
            <person name="Andrzejewski T.M."/>
            <person name="Davidsen T.M."/>
            <person name="Wayne K.J."/>
            <person name="Tettelin H."/>
            <person name="Glass J.I."/>
            <person name="Rusch D."/>
            <person name="Podicherti R."/>
            <person name="Tsui H.-C.T."/>
            <person name="Winkler M.E."/>
        </authorList>
    </citation>
    <scope>NUCLEOTIDE SEQUENCE</scope>
</reference>
<dbReference type="AlphaFoldDB" id="A0A382NDA8"/>
<dbReference type="Pfam" id="PF02230">
    <property type="entry name" value="Abhydrolase_2"/>
    <property type="match status" value="1"/>
</dbReference>
<dbReference type="InterPro" id="IPR003140">
    <property type="entry name" value="PLipase/COase/thioEstase"/>
</dbReference>
<sequence length="197" mass="22519">MDNQKKYTPGLLGPWYSLASEFSELIKEKKIYLYYFCKNRAQEGFDADTLRTMQANNLIKLVDAFVKEGVPRKQIIPVGHSGGATVVIEAMFKKPEKIVSVIATSWAVSGPKPWKAKDSQEIKRFAAKHKNNTNPFKALVYACDQDEFTSYEDQAFWNEVSGVDFVKLAGNHVCWFNLFTNKHEILRVIKFIQSNLD</sequence>
<dbReference type="Gene3D" id="3.40.50.1820">
    <property type="entry name" value="alpha/beta hydrolase"/>
    <property type="match status" value="1"/>
</dbReference>
<gene>
    <name evidence="2" type="ORF">METZ01_LOCUS312048</name>
</gene>
<feature type="domain" description="Phospholipase/carboxylesterase/thioesterase" evidence="1">
    <location>
        <begin position="54"/>
        <end position="116"/>
    </location>
</feature>
<accession>A0A382NDA8</accession>
<dbReference type="GO" id="GO:0016787">
    <property type="term" value="F:hydrolase activity"/>
    <property type="evidence" value="ECO:0007669"/>
    <property type="project" value="InterPro"/>
</dbReference>
<evidence type="ECO:0000259" key="1">
    <source>
        <dbReference type="Pfam" id="PF02230"/>
    </source>
</evidence>
<protein>
    <recommendedName>
        <fullName evidence="1">Phospholipase/carboxylesterase/thioesterase domain-containing protein</fullName>
    </recommendedName>
</protein>
<name>A0A382NDA8_9ZZZZ</name>